<dbReference type="AlphaFoldDB" id="A0A0B1S094"/>
<feature type="chain" id="PRO_5002060656" description="Curli production assembly/transport component CsgF" evidence="2">
    <location>
        <begin position="22"/>
        <end position="161"/>
    </location>
</feature>
<name>A0A0B1S094_OESDE</name>
<evidence type="ECO:0000313" key="4">
    <source>
        <dbReference type="Proteomes" id="UP000053660"/>
    </source>
</evidence>
<keyword evidence="2" id="KW-0732">Signal</keyword>
<evidence type="ECO:0008006" key="5">
    <source>
        <dbReference type="Google" id="ProtNLM"/>
    </source>
</evidence>
<dbReference type="EMBL" id="KN609220">
    <property type="protein sequence ID" value="KHJ78753.1"/>
    <property type="molecule type" value="Genomic_DNA"/>
</dbReference>
<accession>A0A0B1S094</accession>
<gene>
    <name evidence="3" type="ORF">OESDEN_21624</name>
</gene>
<reference evidence="3 4" key="1">
    <citation type="submission" date="2014-03" db="EMBL/GenBank/DDBJ databases">
        <title>Draft genome of the hookworm Oesophagostomum dentatum.</title>
        <authorList>
            <person name="Mitreva M."/>
        </authorList>
    </citation>
    <scope>NUCLEOTIDE SEQUENCE [LARGE SCALE GENOMIC DNA]</scope>
    <source>
        <strain evidence="3 4">OD-Hann</strain>
    </source>
</reference>
<protein>
    <recommendedName>
        <fullName evidence="5">Curli production assembly/transport component CsgF</fullName>
    </recommendedName>
</protein>
<feature type="region of interest" description="Disordered" evidence="1">
    <location>
        <begin position="141"/>
        <end position="161"/>
    </location>
</feature>
<evidence type="ECO:0000256" key="2">
    <source>
        <dbReference type="SAM" id="SignalP"/>
    </source>
</evidence>
<evidence type="ECO:0000256" key="1">
    <source>
        <dbReference type="SAM" id="MobiDB-lite"/>
    </source>
</evidence>
<dbReference type="OrthoDB" id="5876161at2759"/>
<sequence>MNHFYRPTLLLLFLMYSYAYANSEAGNWPDFGDNFPFGNSNPFQGGVFSPNWGANLARQIEEATRNAARNGGSSVISSNGGSTVTVTINGRTYTAQLPPNSQISTQSSMYTNSQGQQVEVVTIQVNGDISTYTTVNGQTTVTDGHGNVRRDGGPFHITSTY</sequence>
<feature type="signal peptide" evidence="2">
    <location>
        <begin position="1"/>
        <end position="21"/>
    </location>
</feature>
<dbReference type="Proteomes" id="UP000053660">
    <property type="component" value="Unassembled WGS sequence"/>
</dbReference>
<evidence type="ECO:0000313" key="3">
    <source>
        <dbReference type="EMBL" id="KHJ78753.1"/>
    </source>
</evidence>
<organism evidence="3 4">
    <name type="scientific">Oesophagostomum dentatum</name>
    <name type="common">Nodular worm</name>
    <dbReference type="NCBI Taxonomy" id="61180"/>
    <lineage>
        <taxon>Eukaryota</taxon>
        <taxon>Metazoa</taxon>
        <taxon>Ecdysozoa</taxon>
        <taxon>Nematoda</taxon>
        <taxon>Chromadorea</taxon>
        <taxon>Rhabditida</taxon>
        <taxon>Rhabditina</taxon>
        <taxon>Rhabditomorpha</taxon>
        <taxon>Strongyloidea</taxon>
        <taxon>Strongylidae</taxon>
        <taxon>Oesophagostomum</taxon>
    </lineage>
</organism>
<keyword evidence="4" id="KW-1185">Reference proteome</keyword>
<proteinExistence type="predicted"/>